<dbReference type="EMBL" id="KB822721">
    <property type="protein sequence ID" value="ETN39593.1"/>
    <property type="molecule type" value="Genomic_DNA"/>
</dbReference>
<dbReference type="eggNOG" id="KOG1649">
    <property type="taxonomic scope" value="Eukaryota"/>
</dbReference>
<feature type="region of interest" description="Disordered" evidence="6">
    <location>
        <begin position="120"/>
        <end position="169"/>
    </location>
</feature>
<feature type="region of interest" description="Disordered" evidence="6">
    <location>
        <begin position="1"/>
        <end position="74"/>
    </location>
</feature>
<keyword evidence="8" id="KW-1185">Reference proteome</keyword>
<evidence type="ECO:0000256" key="4">
    <source>
        <dbReference type="ARBA" id="ARBA00023163"/>
    </source>
</evidence>
<keyword evidence="3" id="KW-0805">Transcription regulation</keyword>
<name>W2RV01_CYPE1</name>
<comment type="similarity">
    <text evidence="2">Belongs to the SNF5 family.</text>
</comment>
<feature type="region of interest" description="Disordered" evidence="6">
    <location>
        <begin position="391"/>
        <end position="416"/>
    </location>
</feature>
<dbReference type="PANTHER" id="PTHR10019">
    <property type="entry name" value="SNF5"/>
    <property type="match status" value="1"/>
</dbReference>
<accession>W2RV01</accession>
<dbReference type="InParanoid" id="W2RV01"/>
<dbReference type="GO" id="GO:0000228">
    <property type="term" value="C:nuclear chromosome"/>
    <property type="evidence" value="ECO:0007669"/>
    <property type="project" value="InterPro"/>
</dbReference>
<dbReference type="Pfam" id="PF04855">
    <property type="entry name" value="SNF5"/>
    <property type="match status" value="1"/>
</dbReference>
<feature type="region of interest" description="Disordered" evidence="6">
    <location>
        <begin position="515"/>
        <end position="551"/>
    </location>
</feature>
<feature type="compositionally biased region" description="Basic and acidic residues" evidence="6">
    <location>
        <begin position="523"/>
        <end position="538"/>
    </location>
</feature>
<feature type="compositionally biased region" description="Polar residues" evidence="6">
    <location>
        <begin position="43"/>
        <end position="61"/>
    </location>
</feature>
<feature type="compositionally biased region" description="Acidic residues" evidence="6">
    <location>
        <begin position="458"/>
        <end position="472"/>
    </location>
</feature>
<dbReference type="VEuPathDB" id="FungiDB:HMPREF1541_05819"/>
<evidence type="ECO:0000256" key="2">
    <source>
        <dbReference type="ARBA" id="ARBA00010239"/>
    </source>
</evidence>
<dbReference type="OrthoDB" id="515064at2759"/>
<dbReference type="RefSeq" id="XP_008718378.1">
    <property type="nucleotide sequence ID" value="XM_008720156.1"/>
</dbReference>
<evidence type="ECO:0000256" key="1">
    <source>
        <dbReference type="ARBA" id="ARBA00004123"/>
    </source>
</evidence>
<organism evidence="7 8">
    <name type="scientific">Cyphellophora europaea (strain CBS 101466)</name>
    <name type="common">Phialophora europaea</name>
    <dbReference type="NCBI Taxonomy" id="1220924"/>
    <lineage>
        <taxon>Eukaryota</taxon>
        <taxon>Fungi</taxon>
        <taxon>Dikarya</taxon>
        <taxon>Ascomycota</taxon>
        <taxon>Pezizomycotina</taxon>
        <taxon>Eurotiomycetes</taxon>
        <taxon>Chaetothyriomycetidae</taxon>
        <taxon>Chaetothyriales</taxon>
        <taxon>Cyphellophoraceae</taxon>
        <taxon>Cyphellophora</taxon>
    </lineage>
</organism>
<reference evidence="7 8" key="1">
    <citation type="submission" date="2013-03" db="EMBL/GenBank/DDBJ databases">
        <title>The Genome Sequence of Phialophora europaea CBS 101466.</title>
        <authorList>
            <consortium name="The Broad Institute Genomics Platform"/>
            <person name="Cuomo C."/>
            <person name="de Hoog S."/>
            <person name="Gorbushina A."/>
            <person name="Walker B."/>
            <person name="Young S.K."/>
            <person name="Zeng Q."/>
            <person name="Gargeya S."/>
            <person name="Fitzgerald M."/>
            <person name="Haas B."/>
            <person name="Abouelleil A."/>
            <person name="Allen A.W."/>
            <person name="Alvarado L."/>
            <person name="Arachchi H.M."/>
            <person name="Berlin A.M."/>
            <person name="Chapman S.B."/>
            <person name="Gainer-Dewar J."/>
            <person name="Goldberg J."/>
            <person name="Griggs A."/>
            <person name="Gujja S."/>
            <person name="Hansen M."/>
            <person name="Howarth C."/>
            <person name="Imamovic A."/>
            <person name="Ireland A."/>
            <person name="Larimer J."/>
            <person name="McCowan C."/>
            <person name="Murphy C."/>
            <person name="Pearson M."/>
            <person name="Poon T.W."/>
            <person name="Priest M."/>
            <person name="Roberts A."/>
            <person name="Saif S."/>
            <person name="Shea T."/>
            <person name="Sisk P."/>
            <person name="Sykes S."/>
            <person name="Wortman J."/>
            <person name="Nusbaum C."/>
            <person name="Birren B."/>
        </authorList>
    </citation>
    <scope>NUCLEOTIDE SEQUENCE [LARGE SCALE GENOMIC DNA]</scope>
    <source>
        <strain evidence="7 8">CBS 101466</strain>
    </source>
</reference>
<sequence>MSGSEQDSATAEGPATETPSQLPSSTIAEGKEKAKEVLAAAGITQNGETSKTQSRRASQSPTRKRKRETPLERLQTDEYVTREYLHKALLADRNAHATLLQQKKQELQFYQTVRHRREHDPGSVFGAGYEGFGNPRTDEKLPNPVMYPRNRRPGKRKTLPPRVSRKETAIQAEQEEELVPIRLDIEWGKIKLRDTFTWNLHDRTTNIEYFAEKLVEDFGLEVQQCRPLVNYVANAMREQLTDYCPQIYPEDEPLDPHLPYFAYKNDEMRILIKLNITIGQNTLIDQFEWEVNNASNSPEEFAQQLTQENSLAGEFTTAIAHSIREQCQLFSKSLQITGYAFDGRPIEDPDLYENFLPSPMPVTFRPYQLAKDYVPYLYELNDADLERTELSISREQRRQKRSTNRRGGPALPDLKDRQRTIRSLVVSSVIPGGALTMEDSRIFRMPKATRTRRRAGGEDFEDSDGSESEDSAPDSPAIPAHLLQGTARTRGTMRNAALTATAGIRSNLSGFASIRSATPESTTPHHDARSATRKRDYKEESDEESQPEKMVIKLKISREKYRAWMRERRAKDRAAQASTGSPRPGLQNKPAPSPLKLAGGPAPAPSPKPSSSATPGPSSNIPDPLYGAVNAEPNSEAPPVPDWLKLSLEQLRKQYPNDRFEALMKHTAVDPKTKQLLPANEENKHLPHKYVPRVRCLDCLGKVYFANGFESHSKNKKHRETVDARVAREA</sequence>
<feature type="region of interest" description="Disordered" evidence="6">
    <location>
        <begin position="568"/>
        <end position="639"/>
    </location>
</feature>
<evidence type="ECO:0000256" key="5">
    <source>
        <dbReference type="ARBA" id="ARBA00023242"/>
    </source>
</evidence>
<dbReference type="GeneID" id="19973158"/>
<comment type="subcellular location">
    <subcellularLocation>
        <location evidence="1">Nucleus</location>
    </subcellularLocation>
</comment>
<gene>
    <name evidence="7" type="ORF">HMPREF1541_05819</name>
</gene>
<evidence type="ECO:0000256" key="6">
    <source>
        <dbReference type="SAM" id="MobiDB-lite"/>
    </source>
</evidence>
<proteinExistence type="inferred from homology"/>
<dbReference type="STRING" id="1220924.W2RV01"/>
<feature type="compositionally biased region" description="Low complexity" evidence="6">
    <location>
        <begin position="609"/>
        <end position="619"/>
    </location>
</feature>
<dbReference type="GO" id="GO:0006338">
    <property type="term" value="P:chromatin remodeling"/>
    <property type="evidence" value="ECO:0007669"/>
    <property type="project" value="InterPro"/>
</dbReference>
<feature type="compositionally biased region" description="Polar residues" evidence="6">
    <location>
        <begin position="17"/>
        <end position="27"/>
    </location>
</feature>
<evidence type="ECO:0000313" key="8">
    <source>
        <dbReference type="Proteomes" id="UP000030752"/>
    </source>
</evidence>
<dbReference type="AlphaFoldDB" id="W2RV01"/>
<dbReference type="HOGENOM" id="CLU_018784_0_0_1"/>
<dbReference type="Proteomes" id="UP000030752">
    <property type="component" value="Unassembled WGS sequence"/>
</dbReference>
<protein>
    <submittedName>
        <fullName evidence="7">Uncharacterized protein</fullName>
    </submittedName>
</protein>
<keyword evidence="4" id="KW-0804">Transcription</keyword>
<feature type="compositionally biased region" description="Basic residues" evidence="6">
    <location>
        <begin position="149"/>
        <end position="159"/>
    </location>
</feature>
<keyword evidence="5" id="KW-0539">Nucleus</keyword>
<feature type="region of interest" description="Disordered" evidence="6">
    <location>
        <begin position="446"/>
        <end position="479"/>
    </location>
</feature>
<evidence type="ECO:0000256" key="3">
    <source>
        <dbReference type="ARBA" id="ARBA00023015"/>
    </source>
</evidence>
<dbReference type="InterPro" id="IPR006939">
    <property type="entry name" value="SNF5"/>
</dbReference>
<evidence type="ECO:0000313" key="7">
    <source>
        <dbReference type="EMBL" id="ETN39593.1"/>
    </source>
</evidence>